<protein>
    <submittedName>
        <fullName evidence="1">Uncharacterized protein</fullName>
    </submittedName>
</protein>
<organism evidence="1">
    <name type="scientific">Rhizophagus irregularis (strain DAOM 181602 / DAOM 197198 / MUCL 43194)</name>
    <name type="common">Arbuscular mycorrhizal fungus</name>
    <name type="synonym">Glomus intraradices</name>
    <dbReference type="NCBI Taxonomy" id="747089"/>
    <lineage>
        <taxon>Eukaryota</taxon>
        <taxon>Fungi</taxon>
        <taxon>Fungi incertae sedis</taxon>
        <taxon>Mucoromycota</taxon>
        <taxon>Glomeromycotina</taxon>
        <taxon>Glomeromycetes</taxon>
        <taxon>Glomerales</taxon>
        <taxon>Glomeraceae</taxon>
        <taxon>Rhizophagus</taxon>
    </lineage>
</organism>
<dbReference type="AlphaFoldDB" id="U9URD6"/>
<proteinExistence type="predicted"/>
<dbReference type="EMBL" id="KI275158">
    <property type="protein sequence ID" value="ESA22960.1"/>
    <property type="molecule type" value="Genomic_DNA"/>
</dbReference>
<gene>
    <name evidence="1" type="ORF">GLOINDRAFT_15923</name>
</gene>
<dbReference type="HOGENOM" id="CLU_2559429_0_0_1"/>
<accession>U9URD6</accession>
<name>U9URD6_RHIID</name>
<reference evidence="1" key="1">
    <citation type="submission" date="2013-07" db="EMBL/GenBank/DDBJ databases">
        <title>The genome of an arbuscular mycorrhizal fungus provides insights into the evolution of the oldest plant symbiosis.</title>
        <authorList>
            <consortium name="DOE Joint Genome Institute"/>
            <person name="Tisserant E."/>
            <person name="Malbreil M."/>
            <person name="Kuo A."/>
            <person name="Kohler A."/>
            <person name="Symeonidi A."/>
            <person name="Balestrini R."/>
            <person name="Charron P."/>
            <person name="Duensing N."/>
            <person name="Frei-dit-Frey N."/>
            <person name="Gianinazzi-Pearson V."/>
            <person name="Gilbert B."/>
            <person name="Handa Y."/>
            <person name="Hijri M."/>
            <person name="Kaul R."/>
            <person name="Kawaguchi M."/>
            <person name="Krajinski F."/>
            <person name="Lammers P."/>
            <person name="Lapierre D."/>
            <person name="Masclaux F.G."/>
            <person name="Murat C."/>
            <person name="Morin E."/>
            <person name="Ndikumana S."/>
            <person name="Pagni M."/>
            <person name="Petitpierre D."/>
            <person name="Requena N."/>
            <person name="Rosikiewicz P."/>
            <person name="Riley R."/>
            <person name="Saito K."/>
            <person name="San Clemente H."/>
            <person name="Shapiro H."/>
            <person name="van Tuinen D."/>
            <person name="Becard G."/>
            <person name="Bonfante P."/>
            <person name="Paszkowski U."/>
            <person name="Shachar-Hill Y."/>
            <person name="Young J.P."/>
            <person name="Sanders I.R."/>
            <person name="Henrissat B."/>
            <person name="Rensing S.A."/>
            <person name="Grigoriev I.V."/>
            <person name="Corradi N."/>
            <person name="Roux C."/>
            <person name="Martin F."/>
        </authorList>
    </citation>
    <scope>NUCLEOTIDE SEQUENCE</scope>
    <source>
        <strain evidence="1">DAOM 197198</strain>
    </source>
</reference>
<sequence>MIQDHLNGRLSSELSSLPVIKTGAYFQEPWSRLKLLADLRIFWLKREIPAIQVNSYKKCIKVFIQSLISAARNFIQILNVKE</sequence>
<evidence type="ECO:0000313" key="1">
    <source>
        <dbReference type="EMBL" id="ESA22960.1"/>
    </source>
</evidence>